<keyword evidence="5" id="KW-1185">Reference proteome</keyword>
<dbReference type="RefSeq" id="WP_097677568.1">
    <property type="nucleotide sequence ID" value="NZ_LGSS01000011.1"/>
</dbReference>
<evidence type="ECO:0000313" key="4">
    <source>
        <dbReference type="EMBL" id="KNF07943.1"/>
    </source>
</evidence>
<evidence type="ECO:0000313" key="5">
    <source>
        <dbReference type="Proteomes" id="UP000037267"/>
    </source>
</evidence>
<accession>A0A0L0W8Q6</accession>
<dbReference type="CDD" id="cd22359">
    <property type="entry name" value="SfsA-like_bacterial"/>
    <property type="match status" value="1"/>
</dbReference>
<dbReference type="AlphaFoldDB" id="A0A0L0W8Q6"/>
<dbReference type="InterPro" id="IPR005224">
    <property type="entry name" value="SfsA"/>
</dbReference>
<dbReference type="STRING" id="1503.CLPU_11c01120"/>
<feature type="domain" description="Sugar fermentation stimulation protein C-terminal" evidence="2">
    <location>
        <begin position="99"/>
        <end position="238"/>
    </location>
</feature>
<evidence type="ECO:0000256" key="1">
    <source>
        <dbReference type="HAMAP-Rule" id="MF_00095"/>
    </source>
</evidence>
<comment type="similarity">
    <text evidence="1">Belongs to the SfsA family.</text>
</comment>
<name>A0A0L0W8Q6_GOTPU</name>
<protein>
    <recommendedName>
        <fullName evidence="1">Sugar fermentation stimulation protein homolog</fullName>
    </recommendedName>
</protein>
<organism evidence="4 5">
    <name type="scientific">Gottschalkia purinilytica</name>
    <name type="common">Clostridium purinilyticum</name>
    <dbReference type="NCBI Taxonomy" id="1503"/>
    <lineage>
        <taxon>Bacteria</taxon>
        <taxon>Bacillati</taxon>
        <taxon>Bacillota</taxon>
        <taxon>Tissierellia</taxon>
        <taxon>Tissierellales</taxon>
        <taxon>Gottschalkiaceae</taxon>
        <taxon>Gottschalkia</taxon>
    </lineage>
</organism>
<dbReference type="NCBIfam" id="TIGR00230">
    <property type="entry name" value="sfsA"/>
    <property type="match status" value="1"/>
</dbReference>
<dbReference type="Pfam" id="PF17746">
    <property type="entry name" value="SfsA_N"/>
    <property type="match status" value="1"/>
</dbReference>
<dbReference type="Pfam" id="PF03749">
    <property type="entry name" value="SfsA"/>
    <property type="match status" value="1"/>
</dbReference>
<feature type="domain" description="SfsA N-terminal OB" evidence="3">
    <location>
        <begin position="19"/>
        <end position="93"/>
    </location>
</feature>
<evidence type="ECO:0000259" key="2">
    <source>
        <dbReference type="Pfam" id="PF03749"/>
    </source>
</evidence>
<proteinExistence type="inferred from homology"/>
<dbReference type="InterPro" id="IPR040452">
    <property type="entry name" value="SfsA_C"/>
</dbReference>
<dbReference type="Gene3D" id="2.40.50.580">
    <property type="match status" value="1"/>
</dbReference>
<gene>
    <name evidence="1 4" type="primary">sfsA</name>
    <name evidence="4" type="ORF">CLPU_11c01120</name>
</gene>
<dbReference type="EMBL" id="LGSS01000011">
    <property type="protein sequence ID" value="KNF07943.1"/>
    <property type="molecule type" value="Genomic_DNA"/>
</dbReference>
<dbReference type="Proteomes" id="UP000037267">
    <property type="component" value="Unassembled WGS sequence"/>
</dbReference>
<dbReference type="Gene3D" id="3.40.1350.60">
    <property type="match status" value="1"/>
</dbReference>
<dbReference type="InterPro" id="IPR041465">
    <property type="entry name" value="SfsA_N"/>
</dbReference>
<dbReference type="PATRIC" id="fig|1503.3.peg.278"/>
<evidence type="ECO:0000259" key="3">
    <source>
        <dbReference type="Pfam" id="PF17746"/>
    </source>
</evidence>
<sequence length="249" mass="28315">MSKNISVKFNVQLQESKFIERTNRFILKCEINSKSLDNGMDHNIVEAHLGDTGRLKEILIPGCKVWLKPADNPNRKTKWTAVLCKTSDNGSLISLVSTLPTKLINKALRENALEEFEGWKFLKSEYKMGNSRFDFLLENNQGKKMLLEVKSVTHIVKDGLGLFPDAVTARGARHVRELREIAKENEDIETAILFVAQREDVEVIKANRDIDPNFADEIEKAKKDGVKIFGRKCHIDLEKIVLGDRVVVK</sequence>
<dbReference type="HAMAP" id="MF_00095">
    <property type="entry name" value="SfsA"/>
    <property type="match status" value="1"/>
</dbReference>
<reference evidence="5" key="1">
    <citation type="submission" date="2015-07" db="EMBL/GenBank/DDBJ databases">
        <title>Draft genome sequence of the purine-degrading Gottschalkia purinilyticum DSM 1384 (formerly Clostridium purinilyticum).</title>
        <authorList>
            <person name="Poehlein A."/>
            <person name="Schiel-Bengelsdorf B."/>
            <person name="Bengelsdorf F.R."/>
            <person name="Daniel R."/>
            <person name="Duerre P."/>
        </authorList>
    </citation>
    <scope>NUCLEOTIDE SEQUENCE [LARGE SCALE GENOMIC DNA]</scope>
    <source>
        <strain evidence="5">DSM 1384</strain>
    </source>
</reference>
<dbReference type="PANTHER" id="PTHR30545">
    <property type="entry name" value="SUGAR FERMENTATION STIMULATION PROTEIN A"/>
    <property type="match status" value="1"/>
</dbReference>
<dbReference type="OrthoDB" id="9802365at2"/>
<dbReference type="PANTHER" id="PTHR30545:SF2">
    <property type="entry name" value="SUGAR FERMENTATION STIMULATION PROTEIN A"/>
    <property type="match status" value="1"/>
</dbReference>
<comment type="caution">
    <text evidence="4">The sequence shown here is derived from an EMBL/GenBank/DDBJ whole genome shotgun (WGS) entry which is preliminary data.</text>
</comment>
<dbReference type="GO" id="GO:0003677">
    <property type="term" value="F:DNA binding"/>
    <property type="evidence" value="ECO:0007669"/>
    <property type="project" value="InterPro"/>
</dbReference>